<dbReference type="PROSITE" id="PS51201">
    <property type="entry name" value="RCK_N"/>
    <property type="match status" value="1"/>
</dbReference>
<evidence type="ECO:0000256" key="2">
    <source>
        <dbReference type="ARBA" id="ARBA00005551"/>
    </source>
</evidence>
<comment type="subcellular location">
    <subcellularLocation>
        <location evidence="1">Membrane</location>
        <topology evidence="1">Multi-pass membrane protein</topology>
    </subcellularLocation>
</comment>
<feature type="transmembrane region" description="Helical" evidence="8">
    <location>
        <begin position="269"/>
        <end position="289"/>
    </location>
</feature>
<feature type="transmembrane region" description="Helical" evidence="8">
    <location>
        <begin position="296"/>
        <end position="318"/>
    </location>
</feature>
<feature type="domain" description="RCK N-terminal" evidence="9">
    <location>
        <begin position="403"/>
        <end position="523"/>
    </location>
</feature>
<dbReference type="InterPro" id="IPR036721">
    <property type="entry name" value="RCK_C_sf"/>
</dbReference>
<dbReference type="GO" id="GO:0008324">
    <property type="term" value="F:monoatomic cation transmembrane transporter activity"/>
    <property type="evidence" value="ECO:0007669"/>
    <property type="project" value="InterPro"/>
</dbReference>
<evidence type="ECO:0000256" key="1">
    <source>
        <dbReference type="ARBA" id="ARBA00004141"/>
    </source>
</evidence>
<name>A0A831PHR9_9BACT</name>
<dbReference type="InterPro" id="IPR006153">
    <property type="entry name" value="Cation/H_exchanger_TM"/>
</dbReference>
<feature type="transmembrane region" description="Helical" evidence="8">
    <location>
        <begin position="324"/>
        <end position="345"/>
    </location>
</feature>
<reference evidence="11" key="1">
    <citation type="journal article" date="2020" name="mSystems">
        <title>Genome- and Community-Level Interaction Insights into Carbon Utilization and Element Cycling Functions of Hydrothermarchaeota in Hydrothermal Sediment.</title>
        <authorList>
            <person name="Zhou Z."/>
            <person name="Liu Y."/>
            <person name="Xu W."/>
            <person name="Pan J."/>
            <person name="Luo Z.H."/>
            <person name="Li M."/>
        </authorList>
    </citation>
    <scope>NUCLEOTIDE SEQUENCE [LARGE SCALE GENOMIC DNA]</scope>
    <source>
        <strain evidence="11">SpSt-1220</strain>
    </source>
</reference>
<dbReference type="InterPro" id="IPR006037">
    <property type="entry name" value="RCK_C"/>
</dbReference>
<keyword evidence="4" id="KW-0633">Potassium transport</keyword>
<dbReference type="SUPFAM" id="SSF116726">
    <property type="entry name" value="TrkA C-terminal domain-like"/>
    <property type="match status" value="1"/>
</dbReference>
<evidence type="ECO:0000256" key="5">
    <source>
        <dbReference type="ARBA" id="ARBA00022692"/>
    </source>
</evidence>
<dbReference type="GO" id="GO:0015297">
    <property type="term" value="F:antiporter activity"/>
    <property type="evidence" value="ECO:0007669"/>
    <property type="project" value="InterPro"/>
</dbReference>
<dbReference type="Gene3D" id="3.30.70.1450">
    <property type="entry name" value="Regulator of K+ conductance, C-terminal domain"/>
    <property type="match status" value="1"/>
</dbReference>
<dbReference type="GO" id="GO:0006813">
    <property type="term" value="P:potassium ion transport"/>
    <property type="evidence" value="ECO:0007669"/>
    <property type="project" value="UniProtKB-KW"/>
</dbReference>
<feature type="domain" description="RCK C-terminal" evidence="10">
    <location>
        <begin position="567"/>
        <end position="653"/>
    </location>
</feature>
<feature type="transmembrane region" description="Helical" evidence="8">
    <location>
        <begin position="54"/>
        <end position="71"/>
    </location>
</feature>
<dbReference type="GO" id="GO:1902600">
    <property type="term" value="P:proton transmembrane transport"/>
    <property type="evidence" value="ECO:0007669"/>
    <property type="project" value="InterPro"/>
</dbReference>
<keyword evidence="5 8" id="KW-0812">Transmembrane</keyword>
<sequence>MGVAADIIIIVVAALIGALIAQRLRQPLILGYIFAGIVVGPYTGGVTVGDIHEIELLAEIGVALLLFALGLEFSLSELKPVRNIALIGTPIQIILTMIGGYYLGRTLLGWTAGNAIWLGALISLSSTMVTLKTLMSRGLVGTLSSRVMIGMLVVQDLAVIPMMIILPQLSNPEAGLPLVAMAAVKSVTFLVVMLYLGRKLLPWLLAHVAGWNSRELFILSITAIGLGIGYATYLVGLSFAFGAFVAGMVLSESDYGHQALSDIIPLRDIFGLLFFTSVGMLLDPTFLLANWEKIFFLVLLIGLMKGTIFSVLALLFGYINIVPIAVGLGLFQIGEFAFVLARVGLETRAIDQDMYSFILAVSVLSMVLTPFVSDLAPHLYKLKKRFFRHESLQTENIPHGGLRDHVIIAGGGRVGQHIAQVLTQLQLPFVIIELNHQRMLECKEANFPVIFGDMSQATVLSVSKIQRARLLLITTPSVVITQSIVKQAHNLKPKLHIIVRAEGVEQARSLYESGVYMAVLPEMEAGLEIARQALLCLEVPVAAIQQYTDSVRQQLYAPISRSTIDQQLLTSLGNIKNVLEISWVTLSATSPLLNKSIKDAAVRTKTGASIVGIIHDKICHTNPDIHYSFQEGDLVAVVGNQQERSNFKKLAETG</sequence>
<keyword evidence="7 8" id="KW-0472">Membrane</keyword>
<proteinExistence type="inferred from homology"/>
<evidence type="ECO:0000256" key="4">
    <source>
        <dbReference type="ARBA" id="ARBA00022538"/>
    </source>
</evidence>
<feature type="transmembrane region" description="Helical" evidence="8">
    <location>
        <begin position="6"/>
        <end position="22"/>
    </location>
</feature>
<dbReference type="SUPFAM" id="SSF51735">
    <property type="entry name" value="NAD(P)-binding Rossmann-fold domains"/>
    <property type="match status" value="1"/>
</dbReference>
<feature type="transmembrane region" description="Helical" evidence="8">
    <location>
        <begin position="216"/>
        <end position="249"/>
    </location>
</feature>
<dbReference type="EMBL" id="DSDO01000374">
    <property type="protein sequence ID" value="HDR47148.1"/>
    <property type="molecule type" value="Genomic_DNA"/>
</dbReference>
<feature type="transmembrane region" description="Helical" evidence="8">
    <location>
        <begin position="178"/>
        <end position="196"/>
    </location>
</feature>
<dbReference type="PANTHER" id="PTHR42751">
    <property type="entry name" value="SODIUM/HYDROGEN EXCHANGER FAMILY/TRKA DOMAIN PROTEIN"/>
    <property type="match status" value="1"/>
</dbReference>
<evidence type="ECO:0000259" key="10">
    <source>
        <dbReference type="PROSITE" id="PS51202"/>
    </source>
</evidence>
<evidence type="ECO:0000256" key="7">
    <source>
        <dbReference type="ARBA" id="ARBA00023136"/>
    </source>
</evidence>
<dbReference type="Proteomes" id="UP000886162">
    <property type="component" value="Unassembled WGS sequence"/>
</dbReference>
<dbReference type="Pfam" id="PF02254">
    <property type="entry name" value="TrkA_N"/>
    <property type="match status" value="1"/>
</dbReference>
<accession>A0A831PHR9</accession>
<feature type="transmembrane region" description="Helical" evidence="8">
    <location>
        <begin position="83"/>
        <end position="103"/>
    </location>
</feature>
<feature type="transmembrane region" description="Helical" evidence="8">
    <location>
        <begin position="29"/>
        <end position="48"/>
    </location>
</feature>
<comment type="similarity">
    <text evidence="2">Belongs to the monovalent cation:proton antiporter 2 (CPA2) transporter (TC 2.A.37) family.</text>
</comment>
<dbReference type="AlphaFoldDB" id="A0A831PHR9"/>
<dbReference type="Pfam" id="PF00999">
    <property type="entry name" value="Na_H_Exchanger"/>
    <property type="match status" value="1"/>
</dbReference>
<dbReference type="Pfam" id="PF02080">
    <property type="entry name" value="TrkA_C"/>
    <property type="match status" value="1"/>
</dbReference>
<keyword evidence="4" id="KW-0630">Potassium</keyword>
<evidence type="ECO:0000256" key="6">
    <source>
        <dbReference type="ARBA" id="ARBA00022989"/>
    </source>
</evidence>
<feature type="transmembrane region" description="Helical" evidence="8">
    <location>
        <begin position="147"/>
        <end position="166"/>
    </location>
</feature>
<organism evidence="11">
    <name type="scientific">Geoalkalibacter subterraneus</name>
    <dbReference type="NCBI Taxonomy" id="483547"/>
    <lineage>
        <taxon>Bacteria</taxon>
        <taxon>Pseudomonadati</taxon>
        <taxon>Thermodesulfobacteriota</taxon>
        <taxon>Desulfuromonadia</taxon>
        <taxon>Desulfuromonadales</taxon>
        <taxon>Geoalkalibacteraceae</taxon>
        <taxon>Geoalkalibacter</taxon>
    </lineage>
</organism>
<keyword evidence="4" id="KW-0406">Ion transport</keyword>
<protein>
    <submittedName>
        <fullName evidence="11">Portal protein</fullName>
    </submittedName>
</protein>
<keyword evidence="3" id="KW-0813">Transport</keyword>
<evidence type="ECO:0000256" key="3">
    <source>
        <dbReference type="ARBA" id="ARBA00022448"/>
    </source>
</evidence>
<dbReference type="PANTHER" id="PTHR42751:SF3">
    <property type="entry name" value="SODIUM_GLUTAMATE SYMPORTER"/>
    <property type="match status" value="1"/>
</dbReference>
<keyword evidence="6 8" id="KW-1133">Transmembrane helix</keyword>
<gene>
    <name evidence="11" type="ORF">ENN94_05535</name>
</gene>
<dbReference type="PROSITE" id="PS51202">
    <property type="entry name" value="RCK_C"/>
    <property type="match status" value="1"/>
</dbReference>
<evidence type="ECO:0000256" key="8">
    <source>
        <dbReference type="SAM" id="Phobius"/>
    </source>
</evidence>
<feature type="transmembrane region" description="Helical" evidence="8">
    <location>
        <begin position="115"/>
        <end position="135"/>
    </location>
</feature>
<dbReference type="InterPro" id="IPR038770">
    <property type="entry name" value="Na+/solute_symporter_sf"/>
</dbReference>
<feature type="transmembrane region" description="Helical" evidence="8">
    <location>
        <begin position="357"/>
        <end position="380"/>
    </location>
</feature>
<dbReference type="InterPro" id="IPR036291">
    <property type="entry name" value="NAD(P)-bd_dom_sf"/>
</dbReference>
<dbReference type="InterPro" id="IPR003148">
    <property type="entry name" value="RCK_N"/>
</dbReference>
<comment type="caution">
    <text evidence="11">The sequence shown here is derived from an EMBL/GenBank/DDBJ whole genome shotgun (WGS) entry which is preliminary data.</text>
</comment>
<dbReference type="Gene3D" id="3.40.50.720">
    <property type="entry name" value="NAD(P)-binding Rossmann-like Domain"/>
    <property type="match status" value="1"/>
</dbReference>
<dbReference type="Gene3D" id="1.20.1530.20">
    <property type="match status" value="1"/>
</dbReference>
<evidence type="ECO:0000259" key="9">
    <source>
        <dbReference type="PROSITE" id="PS51201"/>
    </source>
</evidence>
<dbReference type="GO" id="GO:0016020">
    <property type="term" value="C:membrane"/>
    <property type="evidence" value="ECO:0007669"/>
    <property type="project" value="UniProtKB-SubCell"/>
</dbReference>
<evidence type="ECO:0000313" key="11">
    <source>
        <dbReference type="EMBL" id="HDR47148.1"/>
    </source>
</evidence>